<proteinExistence type="predicted"/>
<gene>
    <name evidence="3" type="ORF">DPX16_12234</name>
</gene>
<dbReference type="InterPro" id="IPR044822">
    <property type="entry name" value="Myb_DNA-bind_4"/>
</dbReference>
<sequence length="234" mass="27614">MADEAPQDTSNNKWTEDDTRRLIIWRAANSALFTGRRNAATKGYETFISQYGLEGVTPSWAKKKWENLKQKYKDLKCPRTGVSTEDGEHTAASWKWYSLMDEAIGGRPSVTPPVLIASSSQDAAVCSPPSVVTLERSEERITPKRRRVEAKNDSLIELLREMQERDERMERELMEREERREREAREREERREREARENEERQEREALLREERRDREMASRENRFLALLEKIVNK</sequence>
<dbReference type="EMBL" id="RJVU01075544">
    <property type="protein sequence ID" value="ROI16116.1"/>
    <property type="molecule type" value="Genomic_DNA"/>
</dbReference>
<dbReference type="AlphaFoldDB" id="A0A3N0XFH1"/>
<dbReference type="Pfam" id="PF13837">
    <property type="entry name" value="Myb_DNA-bind_4"/>
    <property type="match status" value="1"/>
</dbReference>
<evidence type="ECO:0000259" key="2">
    <source>
        <dbReference type="Pfam" id="PF13837"/>
    </source>
</evidence>
<dbReference type="Proteomes" id="UP000281406">
    <property type="component" value="Unassembled WGS sequence"/>
</dbReference>
<comment type="caution">
    <text evidence="3">The sequence shown here is derived from an EMBL/GenBank/DDBJ whole genome shotgun (WGS) entry which is preliminary data.</text>
</comment>
<feature type="domain" description="Myb/SANT-like DNA-binding" evidence="2">
    <location>
        <begin position="11"/>
        <end position="102"/>
    </location>
</feature>
<evidence type="ECO:0000313" key="4">
    <source>
        <dbReference type="Proteomes" id="UP000281406"/>
    </source>
</evidence>
<dbReference type="OrthoDB" id="10261408at2759"/>
<accession>A0A3N0XFH1</accession>
<protein>
    <recommendedName>
        <fullName evidence="2">Myb/SANT-like DNA-binding domain-containing protein</fullName>
    </recommendedName>
</protein>
<reference evidence="3 4" key="1">
    <citation type="submission" date="2018-10" db="EMBL/GenBank/DDBJ databases">
        <title>Genome assembly for a Yunnan-Guizhou Plateau 3E fish, Anabarilius grahami (Regan), and its evolutionary and genetic applications.</title>
        <authorList>
            <person name="Jiang W."/>
        </authorList>
    </citation>
    <scope>NUCLEOTIDE SEQUENCE [LARGE SCALE GENOMIC DNA]</scope>
    <source>
        <strain evidence="3">AG-KIZ</strain>
        <tissue evidence="3">Muscle</tissue>
    </source>
</reference>
<organism evidence="3 4">
    <name type="scientific">Anabarilius grahami</name>
    <name type="common">Kanglang fish</name>
    <name type="synonym">Barilius grahami</name>
    <dbReference type="NCBI Taxonomy" id="495550"/>
    <lineage>
        <taxon>Eukaryota</taxon>
        <taxon>Metazoa</taxon>
        <taxon>Chordata</taxon>
        <taxon>Craniata</taxon>
        <taxon>Vertebrata</taxon>
        <taxon>Euteleostomi</taxon>
        <taxon>Actinopterygii</taxon>
        <taxon>Neopterygii</taxon>
        <taxon>Teleostei</taxon>
        <taxon>Ostariophysi</taxon>
        <taxon>Cypriniformes</taxon>
        <taxon>Xenocyprididae</taxon>
        <taxon>Xenocypridinae</taxon>
        <taxon>Xenocypridinae incertae sedis</taxon>
        <taxon>Anabarilius</taxon>
    </lineage>
</organism>
<name>A0A3N0XFH1_ANAGA</name>
<evidence type="ECO:0000256" key="1">
    <source>
        <dbReference type="SAM" id="MobiDB-lite"/>
    </source>
</evidence>
<feature type="region of interest" description="Disordered" evidence="1">
    <location>
        <begin position="167"/>
        <end position="219"/>
    </location>
</feature>
<keyword evidence="4" id="KW-1185">Reference proteome</keyword>
<evidence type="ECO:0000313" key="3">
    <source>
        <dbReference type="EMBL" id="ROI16116.1"/>
    </source>
</evidence>